<evidence type="ECO:0000313" key="1">
    <source>
        <dbReference type="EMBL" id="MFC4024912.1"/>
    </source>
</evidence>
<dbReference type="InterPro" id="IPR036638">
    <property type="entry name" value="HLH_DNA-bd_sf"/>
</dbReference>
<dbReference type="Gene3D" id="4.10.280.10">
    <property type="entry name" value="Helix-loop-helix DNA-binding domain"/>
    <property type="match status" value="1"/>
</dbReference>
<evidence type="ECO:0000313" key="2">
    <source>
        <dbReference type="Proteomes" id="UP001595772"/>
    </source>
</evidence>
<accession>A0ABV8H233</accession>
<organism evidence="1 2">
    <name type="scientific">Oceanobacillus longus</name>
    <dbReference type="NCBI Taxonomy" id="930120"/>
    <lineage>
        <taxon>Bacteria</taxon>
        <taxon>Bacillati</taxon>
        <taxon>Bacillota</taxon>
        <taxon>Bacilli</taxon>
        <taxon>Bacillales</taxon>
        <taxon>Bacillaceae</taxon>
        <taxon>Oceanobacillus</taxon>
    </lineage>
</organism>
<dbReference type="InterPro" id="IPR037208">
    <property type="entry name" value="Spo0E-like_sf"/>
</dbReference>
<comment type="caution">
    <text evidence="1">The sequence shown here is derived from an EMBL/GenBank/DDBJ whole genome shotgun (WGS) entry which is preliminary data.</text>
</comment>
<keyword evidence="2" id="KW-1185">Reference proteome</keyword>
<proteinExistence type="predicted"/>
<dbReference type="Pfam" id="PF09388">
    <property type="entry name" value="SpoOE-like"/>
    <property type="match status" value="1"/>
</dbReference>
<name>A0ABV8H233_9BACI</name>
<dbReference type="SUPFAM" id="SSF140500">
    <property type="entry name" value="BAS1536-like"/>
    <property type="match status" value="1"/>
</dbReference>
<dbReference type="EMBL" id="JBHSAO010000010">
    <property type="protein sequence ID" value="MFC4024912.1"/>
    <property type="molecule type" value="Genomic_DNA"/>
</dbReference>
<dbReference type="Proteomes" id="UP001595772">
    <property type="component" value="Unassembled WGS sequence"/>
</dbReference>
<dbReference type="InterPro" id="IPR018540">
    <property type="entry name" value="Spo0E-like"/>
</dbReference>
<protein>
    <submittedName>
        <fullName evidence="1">Spo0E family sporulation regulatory protein-aspartic acid phosphatase</fullName>
    </submittedName>
</protein>
<dbReference type="RefSeq" id="WP_379497408.1">
    <property type="nucleotide sequence ID" value="NZ_JBHSAO010000010.1"/>
</dbReference>
<reference evidence="2" key="1">
    <citation type="journal article" date="2019" name="Int. J. Syst. Evol. Microbiol.">
        <title>The Global Catalogue of Microorganisms (GCM) 10K type strain sequencing project: providing services to taxonomists for standard genome sequencing and annotation.</title>
        <authorList>
            <consortium name="The Broad Institute Genomics Platform"/>
            <consortium name="The Broad Institute Genome Sequencing Center for Infectious Disease"/>
            <person name="Wu L."/>
            <person name="Ma J."/>
        </authorList>
    </citation>
    <scope>NUCLEOTIDE SEQUENCE [LARGE SCALE GENOMIC DNA]</scope>
    <source>
        <strain evidence="2">IBRC-M 10703</strain>
    </source>
</reference>
<sequence>MTKNNLREQIEECREKMITLSYTNDLTSEAVISSSVKLDQLLNEYQRYTQ</sequence>
<gene>
    <name evidence="1" type="ORF">ACFOUV_14000</name>
</gene>